<dbReference type="RefSeq" id="WP_082773144.1">
    <property type="nucleotide sequence ID" value="NZ_BPQO01000001.1"/>
</dbReference>
<dbReference type="InterPro" id="IPR035965">
    <property type="entry name" value="PAS-like_dom_sf"/>
</dbReference>
<evidence type="ECO:0000313" key="2">
    <source>
        <dbReference type="EMBL" id="GJD86680.1"/>
    </source>
</evidence>
<reference evidence="2" key="2">
    <citation type="submission" date="2021-08" db="EMBL/GenBank/DDBJ databases">
        <authorList>
            <person name="Tani A."/>
            <person name="Ola A."/>
            <person name="Ogura Y."/>
            <person name="Katsura K."/>
            <person name="Hayashi T."/>
        </authorList>
    </citation>
    <scope>NUCLEOTIDE SEQUENCE</scope>
    <source>
        <strain evidence="2">DSM 16372</strain>
    </source>
</reference>
<dbReference type="Pfam" id="PF08447">
    <property type="entry name" value="PAS_3"/>
    <property type="match status" value="1"/>
</dbReference>
<proteinExistence type="predicted"/>
<evidence type="ECO:0000259" key="1">
    <source>
        <dbReference type="PROSITE" id="PS50112"/>
    </source>
</evidence>
<protein>
    <recommendedName>
        <fullName evidence="1">PAS domain-containing protein</fullName>
    </recommendedName>
</protein>
<dbReference type="PROSITE" id="PS50112">
    <property type="entry name" value="PAS"/>
    <property type="match status" value="1"/>
</dbReference>
<accession>A0AAV4ZFA5</accession>
<comment type="caution">
    <text evidence="2">The sequence shown here is derived from an EMBL/GenBank/DDBJ whole genome shotgun (WGS) entry which is preliminary data.</text>
</comment>
<dbReference type="CDD" id="cd00130">
    <property type="entry name" value="PAS"/>
    <property type="match status" value="1"/>
</dbReference>
<sequence length="181" mass="19313">MIFVADATGLCVHIGDEWTALTGQPVAEGLGHGWVSRVHPEDRGIVLDIVKAAARTASEFSVRYRILRPENKPCWVAAGCVPSIGFPEGKFIGYLGSLVKLAEDSTAGITAYGHVGRFTPPPAHGLTAPQDKLDRIADHLIMAHSLIESDGAKAALPGLRMALFEVGRALAARDRTQPILN</sequence>
<dbReference type="EMBL" id="BPQO01000001">
    <property type="protein sequence ID" value="GJD86680.1"/>
    <property type="molecule type" value="Genomic_DNA"/>
</dbReference>
<dbReference type="Proteomes" id="UP001055247">
    <property type="component" value="Unassembled WGS sequence"/>
</dbReference>
<dbReference type="AlphaFoldDB" id="A0AAV4ZFA5"/>
<feature type="domain" description="PAS" evidence="1">
    <location>
        <begin position="1"/>
        <end position="57"/>
    </location>
</feature>
<dbReference type="InterPro" id="IPR013655">
    <property type="entry name" value="PAS_fold_3"/>
</dbReference>
<organism evidence="2 3">
    <name type="scientific">Methylobacterium hispanicum</name>
    <dbReference type="NCBI Taxonomy" id="270350"/>
    <lineage>
        <taxon>Bacteria</taxon>
        <taxon>Pseudomonadati</taxon>
        <taxon>Pseudomonadota</taxon>
        <taxon>Alphaproteobacteria</taxon>
        <taxon>Hyphomicrobiales</taxon>
        <taxon>Methylobacteriaceae</taxon>
        <taxon>Methylobacterium</taxon>
    </lineage>
</organism>
<reference evidence="2" key="1">
    <citation type="journal article" date="2016" name="Front. Microbiol.">
        <title>Genome Sequence of the Piezophilic, Mesophilic Sulfate-Reducing Bacterium Desulfovibrio indicus J2T.</title>
        <authorList>
            <person name="Cao J."/>
            <person name="Maignien L."/>
            <person name="Shao Z."/>
            <person name="Alain K."/>
            <person name="Jebbar M."/>
        </authorList>
    </citation>
    <scope>NUCLEOTIDE SEQUENCE</scope>
    <source>
        <strain evidence="2">DSM 16372</strain>
    </source>
</reference>
<name>A0AAV4ZFA5_9HYPH</name>
<dbReference type="InterPro" id="IPR000014">
    <property type="entry name" value="PAS"/>
</dbReference>
<dbReference type="SUPFAM" id="SSF55785">
    <property type="entry name" value="PYP-like sensor domain (PAS domain)"/>
    <property type="match status" value="1"/>
</dbReference>
<gene>
    <name evidence="2" type="ORF">BHAOGJBA_0175</name>
</gene>
<dbReference type="Gene3D" id="3.30.450.20">
    <property type="entry name" value="PAS domain"/>
    <property type="match status" value="1"/>
</dbReference>
<evidence type="ECO:0000313" key="3">
    <source>
        <dbReference type="Proteomes" id="UP001055247"/>
    </source>
</evidence>
<keyword evidence="3" id="KW-1185">Reference proteome</keyword>